<gene>
    <name evidence="19" type="ORF">ECRASSUSDP1_LOCUS27956</name>
</gene>
<dbReference type="SUPFAM" id="SSF64484">
    <property type="entry name" value="beta and beta-prime subunits of DNA dependent RNA-polymerase"/>
    <property type="match status" value="1"/>
</dbReference>
<dbReference type="EMBL" id="CAMPGE010028844">
    <property type="protein sequence ID" value="CAI2386343.1"/>
    <property type="molecule type" value="Genomic_DNA"/>
</dbReference>
<proteinExistence type="inferred from homology"/>
<dbReference type="InterPro" id="IPR038120">
    <property type="entry name" value="Rpb1_funnel_sf"/>
</dbReference>
<comment type="similarity">
    <text evidence="2 16">Belongs to the RNA polymerase beta' chain family.</text>
</comment>
<dbReference type="InterPro" id="IPR007073">
    <property type="entry name" value="RNA_pol_Rpb1_7"/>
</dbReference>
<dbReference type="FunFam" id="1.10.274.100:FF:000001">
    <property type="entry name" value="DNA-directed RNA polymerase subunit"/>
    <property type="match status" value="1"/>
</dbReference>
<dbReference type="PANTHER" id="PTHR19376">
    <property type="entry name" value="DNA-DIRECTED RNA POLYMERASE"/>
    <property type="match status" value="1"/>
</dbReference>
<evidence type="ECO:0000256" key="8">
    <source>
        <dbReference type="ARBA" id="ARBA00022723"/>
    </source>
</evidence>
<evidence type="ECO:0000256" key="16">
    <source>
        <dbReference type="RuleBase" id="RU004279"/>
    </source>
</evidence>
<dbReference type="FunFam" id="2.40.40.20:FF:000019">
    <property type="entry name" value="DNA-directed RNA polymerase II subunit RPB1"/>
    <property type="match status" value="1"/>
</dbReference>
<dbReference type="FunFam" id="1.10.132.30:FF:000001">
    <property type="entry name" value="DNA-directed RNA polymerase subunit"/>
    <property type="match status" value="1"/>
</dbReference>
<dbReference type="InterPro" id="IPR007080">
    <property type="entry name" value="RNA_pol_Rpb1_1"/>
</dbReference>
<dbReference type="Gene3D" id="1.10.132.30">
    <property type="match status" value="1"/>
</dbReference>
<evidence type="ECO:0000256" key="4">
    <source>
        <dbReference type="ARBA" id="ARBA00022478"/>
    </source>
</evidence>
<keyword evidence="7 16" id="KW-0548">Nucleotidyltransferase</keyword>
<comment type="function">
    <text evidence="16">DNA-dependent RNA polymerase catalyzes the transcription of DNA into RNA using the four ribonucleoside triphosphates as substrates.</text>
</comment>
<comment type="subunit">
    <text evidence="3">Component of the RNA polymerase II (Pol II) complex consisting of 12 subunits.</text>
</comment>
<dbReference type="Pfam" id="PF05000">
    <property type="entry name" value="RNA_pol_Rpb1_4"/>
    <property type="match status" value="1"/>
</dbReference>
<keyword evidence="13 16" id="KW-0804">Transcription</keyword>
<feature type="compositionally biased region" description="Low complexity" evidence="17">
    <location>
        <begin position="1584"/>
        <end position="1596"/>
    </location>
</feature>
<keyword evidence="20" id="KW-1185">Reference proteome</keyword>
<keyword evidence="12" id="KW-0238">DNA-binding</keyword>
<dbReference type="InterPro" id="IPR042102">
    <property type="entry name" value="RNA_pol_Rpb1_3_sf"/>
</dbReference>
<dbReference type="Gene3D" id="3.30.1490.180">
    <property type="entry name" value="RNA polymerase ii"/>
    <property type="match status" value="1"/>
</dbReference>
<evidence type="ECO:0000256" key="3">
    <source>
        <dbReference type="ARBA" id="ARBA00011730"/>
    </source>
</evidence>
<dbReference type="Gene3D" id="6.10.250.2940">
    <property type="match status" value="1"/>
</dbReference>
<feature type="domain" description="RNA polymerase N-terminal" evidence="18">
    <location>
        <begin position="227"/>
        <end position="527"/>
    </location>
</feature>
<name>A0AAD1Y892_EUPCR</name>
<evidence type="ECO:0000256" key="7">
    <source>
        <dbReference type="ARBA" id="ARBA00022695"/>
    </source>
</evidence>
<keyword evidence="11" id="KW-0460">Magnesium</keyword>
<dbReference type="Pfam" id="PF04990">
    <property type="entry name" value="RNA_pol_Rpb1_7"/>
    <property type="match status" value="1"/>
</dbReference>
<evidence type="ECO:0000313" key="19">
    <source>
        <dbReference type="EMBL" id="CAI2386343.1"/>
    </source>
</evidence>
<dbReference type="InterPro" id="IPR007066">
    <property type="entry name" value="RNA_pol_Rpb1_3"/>
</dbReference>
<comment type="subcellular location">
    <subcellularLocation>
        <location evidence="1">Nucleus</location>
    </subcellularLocation>
</comment>
<reference evidence="19" key="1">
    <citation type="submission" date="2023-07" db="EMBL/GenBank/DDBJ databases">
        <authorList>
            <consortium name="AG Swart"/>
            <person name="Singh M."/>
            <person name="Singh A."/>
            <person name="Seah K."/>
            <person name="Emmerich C."/>
        </authorList>
    </citation>
    <scope>NUCLEOTIDE SEQUENCE</scope>
    <source>
        <strain evidence="19">DP1</strain>
    </source>
</reference>
<evidence type="ECO:0000256" key="14">
    <source>
        <dbReference type="ARBA" id="ARBA00023242"/>
    </source>
</evidence>
<dbReference type="Gene3D" id="3.30.1360.140">
    <property type="match status" value="1"/>
</dbReference>
<protein>
    <recommendedName>
        <fullName evidence="16">DNA-directed RNA polymerase subunit</fullName>
        <ecNumber evidence="16">2.7.7.6</ecNumber>
    </recommendedName>
</protein>
<sequence length="1692" mass="190716">MATHRGDAAKSNLEFMKVKKIQFGILRPREVQALSVVEIKNERIYDDNGLPNHGGINDTRMGTTDKGILCGTCQGDSKECPGHFGHIQLAQPVFHIGYIDLVKKILKCVCYNCYKLLIRPTHEKYNALKKIKDPKLKLAKVYKVCKDIKTCGKPDKAKENFIDGCGQKQPRLRKRALTLRAEFPFDEEETGDDKKDLTPGDCLKILGMISEFDANFMGFDGYTSKPEWLIITKLPVAPPPVRPSVTMGSSMKQEDDLTHQYLQILKANNQLKTNLNTANHIISENAQLLQFYCATLIDNEQAGNMVSRHKSGKAIKAIRSRLKGKEGRLRGNLMGKRVDFSARTVITCDPTLDLDQLGVPRSIAENITIPEVVTHQNFEQLKKLVRNGPSNWPGAKYIIGDGGKMVDLSYARTTEAFLDFGYVVERHLSDGDFVLFNRQPSLHKMSIMGHRVKVLPYSTFRLNLSVTGPYNADFDGDEMNMFVPQSLETKAEVKEIMHIPKQIISPQSNSPVMGIVQDTLAGIMMFTYRDTFLELDMVMQLLMWVEDFDGKIPAPAILKPKPLWTGKQIVSLIIPNINLTKDRASPGDKEDPWSNLKDNRIIIKKGELISGIICKKTVGDKAGGIIHIVTNDQGPEAARDFLSRAQRLINNWLLNFGHTVGVQDTIAENRVLEQIAVTLSKAKEKVKLKLLKAQDGRLKCQPGKDMLETFEAKVNKTLNDARNEAGKLARNSLDVSNKIILMVLAGSKGNDNNISQIMACVGQQNVEGKRIPFGFDRRTLPHFGRDDFGPESRGFVENSYLRGLTPQEFYFHAMGGREGLIDTAVKTSETGYIQRRLEKALEDVMVKYDGTVRNSMEHIIQFLYGEDGIAGEKLEGQKLYLLKMDDKKLEKQCHLNAMNNQNVKDQIKEFMIPENANEVLKNPENVQVSLTNEYKSIVSDRERLRKEILGFGEDDSIYLPINIHRLITRAKQKFDIKPTNRSDLHPFYVIDQLKGLLDTMKVITEKERISKESNDNAVILLKIALRFHLCSKKMILDEKLSKESFDWLLGEIKNKFCTSLAHPGEMVGSIAAQSMGEPATQMTLNTFHSAGISSKNVTLGVPRLKEIINVAKKIKTPSLTIHLKREYSTDANIMREVQSSIEHTTLENVMMRSEIYYDPNPEETIIEEDEDIIDLYKIAPSMEEDIPLQDLSPWLLRFKLDEGKIMERRLDIEEIRDKIHHYYPRMINIMHTDINSQNVIMRIRMKKFDRDSEEELQTLKNLEGELLKSMSLKGFPEITKVYAKTIDYPYYDEDTGAFKRTKKEHWMLETDGVALAKIMNEQYVDFSKTTSNDINEIFTVLGIEAVRKSLLMELRAVLNAYSIYVNYRHISTLCDVMTQRGMLTSITRHGINRIETGALRRCSFEETVEILLEAAAYGEVDYLRGVSENIIMGQLAPMGTGCFDLMLDKEILKSEAIIQAKDIKVDVNSDFFTAGEIDDEPMNTPHPVYTPSQTDMMTGNTSEYNPNLSVWGGDAQFTPVQGEDNYAIHSNPSSPGNYIQTPNYEARSPGYEVRSPIYNGGQGDARGGMTNNYASIASPNYSSMSPSMNPAALSPNYSPTANRYTHASPQYSPTAQNYSASPGYSPTTPSYGMNSNGGNTYSSNYQSPLTPKYNGPPPAAAASPLYNPMTPHYQDPSNQVKKEVKEENKDDY</sequence>
<dbReference type="PANTHER" id="PTHR19376:SF37">
    <property type="entry name" value="DNA-DIRECTED RNA POLYMERASE II SUBUNIT RPB1"/>
    <property type="match status" value="1"/>
</dbReference>
<feature type="region of interest" description="Disordered" evidence="17">
    <location>
        <begin position="1584"/>
        <end position="1692"/>
    </location>
</feature>
<evidence type="ECO:0000256" key="10">
    <source>
        <dbReference type="ARBA" id="ARBA00022833"/>
    </source>
</evidence>
<accession>A0AAD1Y892</accession>
<keyword evidence="9" id="KW-0677">Repeat</keyword>
<evidence type="ECO:0000256" key="6">
    <source>
        <dbReference type="ARBA" id="ARBA00022679"/>
    </source>
</evidence>
<evidence type="ECO:0000256" key="5">
    <source>
        <dbReference type="ARBA" id="ARBA00022553"/>
    </source>
</evidence>
<dbReference type="InterPro" id="IPR045867">
    <property type="entry name" value="DNA-dir_RpoC_beta_prime"/>
</dbReference>
<dbReference type="CDD" id="cd02584">
    <property type="entry name" value="RNAP_II_Rpb1_C"/>
    <property type="match status" value="1"/>
</dbReference>
<dbReference type="Pfam" id="PF04998">
    <property type="entry name" value="RNA_pol_Rpb1_5"/>
    <property type="match status" value="1"/>
</dbReference>
<dbReference type="Gene3D" id="1.10.274.100">
    <property type="entry name" value="RNA polymerase Rpb1, domain 3"/>
    <property type="match status" value="1"/>
</dbReference>
<dbReference type="Pfam" id="PF04983">
    <property type="entry name" value="RNA_pol_Rpb1_3"/>
    <property type="match status" value="1"/>
</dbReference>
<dbReference type="Gene3D" id="1.10.150.390">
    <property type="match status" value="1"/>
</dbReference>
<dbReference type="GO" id="GO:0003899">
    <property type="term" value="F:DNA-directed RNA polymerase activity"/>
    <property type="evidence" value="ECO:0007669"/>
    <property type="project" value="UniProtKB-EC"/>
</dbReference>
<dbReference type="Gene3D" id="4.10.860.120">
    <property type="entry name" value="RNA polymerase II, clamp domain"/>
    <property type="match status" value="1"/>
</dbReference>
<dbReference type="InterPro" id="IPR007081">
    <property type="entry name" value="RNA_pol_Rpb1_5"/>
</dbReference>
<evidence type="ECO:0000313" key="20">
    <source>
        <dbReference type="Proteomes" id="UP001295684"/>
    </source>
</evidence>
<feature type="compositionally biased region" description="Basic and acidic residues" evidence="17">
    <location>
        <begin position="1680"/>
        <end position="1692"/>
    </location>
</feature>
<dbReference type="GO" id="GO:0006351">
    <property type="term" value="P:DNA-templated transcription"/>
    <property type="evidence" value="ECO:0007669"/>
    <property type="project" value="InterPro"/>
</dbReference>
<keyword evidence="4 16" id="KW-0240">DNA-directed RNA polymerase</keyword>
<organism evidence="19 20">
    <name type="scientific">Euplotes crassus</name>
    <dbReference type="NCBI Taxonomy" id="5936"/>
    <lineage>
        <taxon>Eukaryota</taxon>
        <taxon>Sar</taxon>
        <taxon>Alveolata</taxon>
        <taxon>Ciliophora</taxon>
        <taxon>Intramacronucleata</taxon>
        <taxon>Spirotrichea</taxon>
        <taxon>Hypotrichia</taxon>
        <taxon>Euplotida</taxon>
        <taxon>Euplotidae</taxon>
        <taxon>Moneuplotes</taxon>
    </lineage>
</organism>
<dbReference type="Gene3D" id="2.40.40.20">
    <property type="match status" value="1"/>
</dbReference>
<evidence type="ECO:0000259" key="18">
    <source>
        <dbReference type="SMART" id="SM00663"/>
    </source>
</evidence>
<evidence type="ECO:0000256" key="2">
    <source>
        <dbReference type="ARBA" id="ARBA00006460"/>
    </source>
</evidence>
<dbReference type="Pfam" id="PF00623">
    <property type="entry name" value="RNA_pol_Rpb1_2"/>
    <property type="match status" value="1"/>
</dbReference>
<dbReference type="GO" id="GO:0005665">
    <property type="term" value="C:RNA polymerase II, core complex"/>
    <property type="evidence" value="ECO:0007669"/>
    <property type="project" value="TreeGrafter"/>
</dbReference>
<evidence type="ECO:0000256" key="12">
    <source>
        <dbReference type="ARBA" id="ARBA00023125"/>
    </source>
</evidence>
<keyword evidence="10" id="KW-0862">Zinc</keyword>
<dbReference type="Pfam" id="PF04997">
    <property type="entry name" value="RNA_pol_Rpb1_1"/>
    <property type="match status" value="1"/>
</dbReference>
<dbReference type="Pfam" id="PF04992">
    <property type="entry name" value="RNA_pol_Rpb1_6"/>
    <property type="match status" value="1"/>
</dbReference>
<feature type="compositionally biased region" description="Polar residues" evidence="17">
    <location>
        <begin position="1597"/>
        <end position="1629"/>
    </location>
</feature>
<dbReference type="InterPro" id="IPR007083">
    <property type="entry name" value="RNA_pol_Rpb1_4"/>
</dbReference>
<dbReference type="GO" id="GO:0003677">
    <property type="term" value="F:DNA binding"/>
    <property type="evidence" value="ECO:0007669"/>
    <property type="project" value="UniProtKB-KW"/>
</dbReference>
<comment type="catalytic activity">
    <reaction evidence="15 16">
        <text>RNA(n) + a ribonucleoside 5'-triphosphate = RNA(n+1) + diphosphate</text>
        <dbReference type="Rhea" id="RHEA:21248"/>
        <dbReference type="Rhea" id="RHEA-COMP:14527"/>
        <dbReference type="Rhea" id="RHEA-COMP:17342"/>
        <dbReference type="ChEBI" id="CHEBI:33019"/>
        <dbReference type="ChEBI" id="CHEBI:61557"/>
        <dbReference type="ChEBI" id="CHEBI:140395"/>
        <dbReference type="EC" id="2.7.7.6"/>
    </reaction>
</comment>
<dbReference type="SMART" id="SM00663">
    <property type="entry name" value="RPOLA_N"/>
    <property type="match status" value="1"/>
</dbReference>
<evidence type="ECO:0000256" key="11">
    <source>
        <dbReference type="ARBA" id="ARBA00022842"/>
    </source>
</evidence>
<dbReference type="Proteomes" id="UP001295684">
    <property type="component" value="Unassembled WGS sequence"/>
</dbReference>
<dbReference type="InterPro" id="IPR038593">
    <property type="entry name" value="RNA_pol_Rpb1_7_sf"/>
</dbReference>
<dbReference type="InterPro" id="IPR044893">
    <property type="entry name" value="RNA_pol_Rpb1_clamp_domain"/>
</dbReference>
<keyword evidence="14" id="KW-0539">Nucleus</keyword>
<keyword evidence="8" id="KW-0479">Metal-binding</keyword>
<evidence type="ECO:0000256" key="9">
    <source>
        <dbReference type="ARBA" id="ARBA00022737"/>
    </source>
</evidence>
<dbReference type="FunFam" id="4.10.860.120:FF:000003">
    <property type="entry name" value="DNA-directed RNA polymerase subunit"/>
    <property type="match status" value="1"/>
</dbReference>
<evidence type="ECO:0000256" key="13">
    <source>
        <dbReference type="ARBA" id="ARBA00023163"/>
    </source>
</evidence>
<dbReference type="CDD" id="cd02733">
    <property type="entry name" value="RNAP_II_RPB1_N"/>
    <property type="match status" value="1"/>
</dbReference>
<keyword evidence="6 16" id="KW-0808">Transferase</keyword>
<dbReference type="FunFam" id="1.10.150.390:FF:000001">
    <property type="entry name" value="DNA-directed RNA polymerase subunit"/>
    <property type="match status" value="1"/>
</dbReference>
<evidence type="ECO:0000256" key="15">
    <source>
        <dbReference type="ARBA" id="ARBA00048552"/>
    </source>
</evidence>
<keyword evidence="5" id="KW-0597">Phosphoprotein</keyword>
<dbReference type="NCBIfam" id="NF006336">
    <property type="entry name" value="PRK08566.1"/>
    <property type="match status" value="1"/>
</dbReference>
<evidence type="ECO:0000256" key="17">
    <source>
        <dbReference type="SAM" id="MobiDB-lite"/>
    </source>
</evidence>
<dbReference type="InterPro" id="IPR007075">
    <property type="entry name" value="RNA_pol_Rpb1_6"/>
</dbReference>
<dbReference type="Gene3D" id="6.20.50.80">
    <property type="match status" value="1"/>
</dbReference>
<dbReference type="GO" id="GO:0046872">
    <property type="term" value="F:metal ion binding"/>
    <property type="evidence" value="ECO:0007669"/>
    <property type="project" value="UniProtKB-KW"/>
</dbReference>
<dbReference type="InterPro" id="IPR006592">
    <property type="entry name" value="RNA_pol_N"/>
</dbReference>
<dbReference type="EC" id="2.7.7.6" evidence="16"/>
<comment type="caution">
    <text evidence="19">The sequence shown here is derived from an EMBL/GenBank/DDBJ whole genome shotgun (WGS) entry which is preliminary data.</text>
</comment>
<evidence type="ECO:0000256" key="1">
    <source>
        <dbReference type="ARBA" id="ARBA00004123"/>
    </source>
</evidence>
<dbReference type="InterPro" id="IPR000722">
    <property type="entry name" value="RNA_pol_asu"/>
</dbReference>
<feature type="compositionally biased region" description="Low complexity" evidence="17">
    <location>
        <begin position="1630"/>
        <end position="1645"/>
    </location>
</feature>